<dbReference type="InterPro" id="IPR012334">
    <property type="entry name" value="Pectin_lyas_fold"/>
</dbReference>
<dbReference type="RefSeq" id="WP_303737907.1">
    <property type="nucleotide sequence ID" value="NZ_SUTE01000097.1"/>
</dbReference>
<dbReference type="SMART" id="SM00710">
    <property type="entry name" value="PbH1"/>
    <property type="match status" value="7"/>
</dbReference>
<organism evidence="1 2">
    <name type="scientific">Methanobrevibacter millerae</name>
    <dbReference type="NCBI Taxonomy" id="230361"/>
    <lineage>
        <taxon>Archaea</taxon>
        <taxon>Methanobacteriati</taxon>
        <taxon>Methanobacteriota</taxon>
        <taxon>Methanomada group</taxon>
        <taxon>Methanobacteria</taxon>
        <taxon>Methanobacteriales</taxon>
        <taxon>Methanobacteriaceae</taxon>
        <taxon>Methanobrevibacter</taxon>
    </lineage>
</organism>
<comment type="caution">
    <text evidence="1">The sequence shown here is derived from an EMBL/GenBank/DDBJ whole genome shotgun (WGS) entry which is preliminary data.</text>
</comment>
<dbReference type="InterPro" id="IPR006626">
    <property type="entry name" value="PbH1"/>
</dbReference>
<dbReference type="SUPFAM" id="SSF51126">
    <property type="entry name" value="Pectin lyase-like"/>
    <property type="match status" value="1"/>
</dbReference>
<reference evidence="1" key="1">
    <citation type="submission" date="2019-04" db="EMBL/GenBank/DDBJ databases">
        <title>Evolution of Biomass-Degrading Anaerobic Consortia Revealed by Metagenomics.</title>
        <authorList>
            <person name="Peng X."/>
        </authorList>
    </citation>
    <scope>NUCLEOTIDE SEQUENCE</scope>
    <source>
        <strain evidence="1">SIG12</strain>
    </source>
</reference>
<evidence type="ECO:0000313" key="1">
    <source>
        <dbReference type="EMBL" id="MBE6506239.1"/>
    </source>
</evidence>
<accession>A0A8T3VDP3</accession>
<proteinExistence type="predicted"/>
<dbReference type="AlphaFoldDB" id="A0A8T3VDP3"/>
<sequence length="711" mass="77147">MTRKLLILFSLIALICSMAAVSAADDASQTFSDTSILGSADGGTFTELQEKINNAEEGSTVNLENNYTDDGYGCISIAKSITVNGNGYTLDAEGSAILNIESDNVVLKNITFINGEYYGVSVHGNNTIISDCYFKDNRGYSEGGALSISGSNTVISNCSFENNAVEGGLVNLYGGAIGIHGNATLISDCYFKDNNVYGEYSCGGGAVSCDGDLTVVNSAFISNWVSCYDSLGGAIYSEGNLSISDSFFIYNTLYGVNVYGGAIYAESVYVNNSTFDSNIIYGFKSWETETSSCGGAISSQAAYISNSNFTNNSASSDDEYNPSSGGAVRSLGILNVEGSNFENNTADKGEALWAYLAYSNIDDCNFTNNDYVLVKAYIVAWDLNKLYGGSEQLRIYLTEDDKVLANARVTININGINYFRTTNEEGIALMDINLNPGEYNATVTYEDACAISKITIVSTVDGENITKIFRNATQYCATFWDSEGYRLNNTQVEFNINGILYKRFTDKEGVAKLNINLNPGEYIITAKNTNSGELYSNVITVLPNMDENHDLIKYYRNDSQYVVRLLDDEGNPVGAGVNVTFNINGVFYNRTTNATGYAKLNINLQPGTYIITAIYKDLAMANTITVLPVLEAENLEMKYHDGSQFNVTLLDGQGKPYAGQNVTFNVNGVFYVRNTDVNGVAHLNINLMAGEYIITSSYNNSNIANKITISS</sequence>
<dbReference type="InterPro" id="IPR008964">
    <property type="entry name" value="Invasin/intimin_cell_adhesion"/>
</dbReference>
<dbReference type="InterPro" id="IPR011050">
    <property type="entry name" value="Pectin_lyase_fold/virulence"/>
</dbReference>
<dbReference type="Proteomes" id="UP000762703">
    <property type="component" value="Unassembled WGS sequence"/>
</dbReference>
<dbReference type="Gene3D" id="2.60.40.10">
    <property type="entry name" value="Immunoglobulins"/>
    <property type="match status" value="2"/>
</dbReference>
<evidence type="ECO:0000313" key="2">
    <source>
        <dbReference type="Proteomes" id="UP000762703"/>
    </source>
</evidence>
<protein>
    <recommendedName>
        <fullName evidence="3">Adhesin-like protein</fullName>
    </recommendedName>
</protein>
<dbReference type="Gene3D" id="2.160.20.10">
    <property type="entry name" value="Single-stranded right-handed beta-helix, Pectin lyase-like"/>
    <property type="match status" value="1"/>
</dbReference>
<dbReference type="InterPro" id="IPR013783">
    <property type="entry name" value="Ig-like_fold"/>
</dbReference>
<evidence type="ECO:0008006" key="3">
    <source>
        <dbReference type="Google" id="ProtNLM"/>
    </source>
</evidence>
<name>A0A8T3VDP3_9EURY</name>
<dbReference type="SUPFAM" id="SSF49373">
    <property type="entry name" value="Invasin/intimin cell-adhesion fragments"/>
    <property type="match status" value="1"/>
</dbReference>
<dbReference type="EMBL" id="SUTE01000097">
    <property type="protein sequence ID" value="MBE6506239.1"/>
    <property type="molecule type" value="Genomic_DNA"/>
</dbReference>
<gene>
    <name evidence="1" type="ORF">E7Z73_11020</name>
</gene>